<protein>
    <recommendedName>
        <fullName evidence="3">Glycosyl transferase family 8</fullName>
    </recommendedName>
</protein>
<organism evidence="1 2">
    <name type="scientific">Psittacicella melopsittaci</name>
    <dbReference type="NCBI Taxonomy" id="2028576"/>
    <lineage>
        <taxon>Bacteria</taxon>
        <taxon>Pseudomonadati</taxon>
        <taxon>Pseudomonadota</taxon>
        <taxon>Gammaproteobacteria</taxon>
        <taxon>Pasteurellales</taxon>
        <taxon>Psittacicellaceae</taxon>
        <taxon>Psittacicella</taxon>
    </lineage>
</organism>
<dbReference type="AlphaFoldDB" id="A0A3A1Y7J2"/>
<dbReference type="GO" id="GO:0016757">
    <property type="term" value="F:glycosyltransferase activity"/>
    <property type="evidence" value="ECO:0007669"/>
    <property type="project" value="InterPro"/>
</dbReference>
<evidence type="ECO:0008006" key="3">
    <source>
        <dbReference type="Google" id="ProtNLM"/>
    </source>
</evidence>
<dbReference type="InterPro" id="IPR029044">
    <property type="entry name" value="Nucleotide-diphossugar_trans"/>
</dbReference>
<keyword evidence="2" id="KW-1185">Reference proteome</keyword>
<evidence type="ECO:0000313" key="1">
    <source>
        <dbReference type="EMBL" id="RIY33276.1"/>
    </source>
</evidence>
<evidence type="ECO:0000313" key="2">
    <source>
        <dbReference type="Proteomes" id="UP000266258"/>
    </source>
</evidence>
<name>A0A3A1Y7J2_9GAMM</name>
<reference evidence="1 2" key="1">
    <citation type="submission" date="2017-08" db="EMBL/GenBank/DDBJ databases">
        <title>Reclassification of Bisgaard taxon 37 and 44.</title>
        <authorList>
            <person name="Christensen H."/>
        </authorList>
    </citation>
    <scope>NUCLEOTIDE SEQUENCE [LARGE SCALE GENOMIC DNA]</scope>
    <source>
        <strain evidence="1 2">B96_4</strain>
    </source>
</reference>
<dbReference type="OrthoDB" id="5672604at2"/>
<dbReference type="SUPFAM" id="SSF53448">
    <property type="entry name" value="Nucleotide-diphospho-sugar transferases"/>
    <property type="match status" value="1"/>
</dbReference>
<dbReference type="Gene3D" id="3.90.550.10">
    <property type="entry name" value="Spore Coat Polysaccharide Biosynthesis Protein SpsA, Chain A"/>
    <property type="match status" value="1"/>
</dbReference>
<gene>
    <name evidence="1" type="ORF">CJP74_02290</name>
</gene>
<sequence>MARSIVISADYRVSQYLEVLLKSIFLASNGKEEVVIYILNYDYPTDLILHYIRQCQLHLRHCQIKVLTPTAEQKQLLNNLSIDSSHLSKSIYYKLFLVDLLPNEDSVLFLDPETLVIKDLAPLLNYPMADNVSIYACPDYLLSHELKQSQESQSYLSRFVRELQGQPHDFKVFSTHVMLLNLKRMRQLKVNQTYINYLASNQVCYMPHVSLFLNLFHQFDWQALPDVYNYQVDYISKELHLRNGEVPKYAQLTPPPAYNLPYIVSYTGINKPLNSNKQLPFRRLFMELYIESISEILLNRNVFDVNKLIKSYSYLHLLRIDDNGFYQPIWH</sequence>
<dbReference type="Pfam" id="PF01501">
    <property type="entry name" value="Glyco_transf_8"/>
    <property type="match status" value="1"/>
</dbReference>
<dbReference type="EMBL" id="NRJH01000018">
    <property type="protein sequence ID" value="RIY33276.1"/>
    <property type="molecule type" value="Genomic_DNA"/>
</dbReference>
<proteinExistence type="predicted"/>
<accession>A0A3A1Y7J2</accession>
<dbReference type="Proteomes" id="UP000266258">
    <property type="component" value="Unassembled WGS sequence"/>
</dbReference>
<dbReference type="RefSeq" id="WP_119496666.1">
    <property type="nucleotide sequence ID" value="NZ_NRJH01000018.1"/>
</dbReference>
<comment type="caution">
    <text evidence="1">The sequence shown here is derived from an EMBL/GenBank/DDBJ whole genome shotgun (WGS) entry which is preliminary data.</text>
</comment>
<dbReference type="InterPro" id="IPR002495">
    <property type="entry name" value="Glyco_trans_8"/>
</dbReference>